<evidence type="ECO:0000259" key="7">
    <source>
        <dbReference type="Pfam" id="PF08543"/>
    </source>
</evidence>
<keyword evidence="9" id="KW-1185">Reference proteome</keyword>
<dbReference type="SUPFAM" id="SSF53613">
    <property type="entry name" value="Ribokinase-like"/>
    <property type="match status" value="1"/>
</dbReference>
<keyword evidence="5" id="KW-0418">Kinase</keyword>
<dbReference type="EC" id="2.7.1.35" evidence="2"/>
<evidence type="ECO:0000256" key="3">
    <source>
        <dbReference type="ARBA" id="ARBA00022679"/>
    </source>
</evidence>
<sequence>MTTKEPLVLSIQSHMVHGRSGNRSAVFPLEVNGIEVDPINTCHFSAHTAYPYLCGPVMNVEEFDHIVEGLRLNEIMPHYTHLITGYLADPSIAIRIAELKKELGPDVRYFCDPVLGDVGKFYVSPECLDVIKSRLIPIADTITPNAYEAMWLTNKEMKNPNQLLQVVEMLHQMGPKNVVITSTEWNRRLIFFSMNNGSHQVAIETPSLKRKFEGPGDVFTSLLLANSIKYKDDYETIAERTVNSVYSLLERTSNENRVELALPMSVKDLINPEIKFKCIHIDDFKTMKVEDKSVQLESNLS</sequence>
<gene>
    <name evidence="8" type="ORF">M9Y10_046037</name>
</gene>
<dbReference type="PANTHER" id="PTHR10534:SF2">
    <property type="entry name" value="PYRIDOXAL KINASE"/>
    <property type="match status" value="1"/>
</dbReference>
<dbReference type="EMBL" id="JAPFFF010000009">
    <property type="protein sequence ID" value="KAK8883387.1"/>
    <property type="molecule type" value="Genomic_DNA"/>
</dbReference>
<accession>A0ABR2JWY6</accession>
<comment type="similarity">
    <text evidence="1">Belongs to the pyridoxine kinase family.</text>
</comment>
<dbReference type="CDD" id="cd01173">
    <property type="entry name" value="pyridoxal_pyridoxamine_kinase"/>
    <property type="match status" value="1"/>
</dbReference>
<dbReference type="InterPro" id="IPR029056">
    <property type="entry name" value="Ribokinase-like"/>
</dbReference>
<dbReference type="Proteomes" id="UP001470230">
    <property type="component" value="Unassembled WGS sequence"/>
</dbReference>
<organism evidence="8 9">
    <name type="scientific">Tritrichomonas musculus</name>
    <dbReference type="NCBI Taxonomy" id="1915356"/>
    <lineage>
        <taxon>Eukaryota</taxon>
        <taxon>Metamonada</taxon>
        <taxon>Parabasalia</taxon>
        <taxon>Tritrichomonadida</taxon>
        <taxon>Tritrichomonadidae</taxon>
        <taxon>Tritrichomonas</taxon>
    </lineage>
</organism>
<evidence type="ECO:0000256" key="4">
    <source>
        <dbReference type="ARBA" id="ARBA00022741"/>
    </source>
</evidence>
<dbReference type="NCBIfam" id="TIGR00687">
    <property type="entry name" value="pyridox_kin"/>
    <property type="match status" value="1"/>
</dbReference>
<protein>
    <recommendedName>
        <fullName evidence="2">pyridoxal kinase</fullName>
        <ecNumber evidence="2">2.7.1.35</ecNumber>
    </recommendedName>
</protein>
<dbReference type="Pfam" id="PF08543">
    <property type="entry name" value="Phos_pyr_kin"/>
    <property type="match status" value="1"/>
</dbReference>
<keyword evidence="3" id="KW-0808">Transferase</keyword>
<dbReference type="PANTHER" id="PTHR10534">
    <property type="entry name" value="PYRIDOXAL KINASE"/>
    <property type="match status" value="1"/>
</dbReference>
<evidence type="ECO:0000256" key="6">
    <source>
        <dbReference type="ARBA" id="ARBA00022840"/>
    </source>
</evidence>
<feature type="domain" description="Pyridoxamine kinase/Phosphomethylpyrimidine kinase" evidence="7">
    <location>
        <begin position="84"/>
        <end position="238"/>
    </location>
</feature>
<proteinExistence type="inferred from homology"/>
<comment type="caution">
    <text evidence="8">The sequence shown here is derived from an EMBL/GenBank/DDBJ whole genome shotgun (WGS) entry which is preliminary data.</text>
</comment>
<dbReference type="InterPro" id="IPR013749">
    <property type="entry name" value="PM/HMP-P_kinase-1"/>
</dbReference>
<evidence type="ECO:0000256" key="1">
    <source>
        <dbReference type="ARBA" id="ARBA00008805"/>
    </source>
</evidence>
<keyword evidence="6" id="KW-0067">ATP-binding</keyword>
<evidence type="ECO:0000256" key="5">
    <source>
        <dbReference type="ARBA" id="ARBA00022777"/>
    </source>
</evidence>
<dbReference type="Gene3D" id="3.40.1190.20">
    <property type="match status" value="1"/>
</dbReference>
<name>A0ABR2JWY6_9EUKA</name>
<evidence type="ECO:0000256" key="2">
    <source>
        <dbReference type="ARBA" id="ARBA00012104"/>
    </source>
</evidence>
<keyword evidence="4" id="KW-0547">Nucleotide-binding</keyword>
<evidence type="ECO:0000313" key="8">
    <source>
        <dbReference type="EMBL" id="KAK8883387.1"/>
    </source>
</evidence>
<reference evidence="8 9" key="1">
    <citation type="submission" date="2024-04" db="EMBL/GenBank/DDBJ databases">
        <title>Tritrichomonas musculus Genome.</title>
        <authorList>
            <person name="Alves-Ferreira E."/>
            <person name="Grigg M."/>
            <person name="Lorenzi H."/>
            <person name="Galac M."/>
        </authorList>
    </citation>
    <scope>NUCLEOTIDE SEQUENCE [LARGE SCALE GENOMIC DNA]</scope>
    <source>
        <strain evidence="8 9">EAF2021</strain>
    </source>
</reference>
<dbReference type="InterPro" id="IPR004625">
    <property type="entry name" value="PyrdxlKinase"/>
</dbReference>
<evidence type="ECO:0000313" key="9">
    <source>
        <dbReference type="Proteomes" id="UP001470230"/>
    </source>
</evidence>